<reference evidence="3 4" key="1">
    <citation type="submission" date="2019-03" db="EMBL/GenBank/DDBJ databases">
        <title>Genomic Encyclopedia of Type Strains, Phase IV (KMG-IV): sequencing the most valuable type-strain genomes for metagenomic binning, comparative biology and taxonomic classification.</title>
        <authorList>
            <person name="Goeker M."/>
        </authorList>
    </citation>
    <scope>NUCLEOTIDE SEQUENCE [LARGE SCALE GENOMIC DNA]</scope>
    <source>
        <strain evidence="3 4">DSM 45765</strain>
    </source>
</reference>
<accession>A0A4R2QFG8</accession>
<dbReference type="SUPFAM" id="SSF54637">
    <property type="entry name" value="Thioesterase/thiol ester dehydrase-isomerase"/>
    <property type="match status" value="1"/>
</dbReference>
<dbReference type="Gene3D" id="3.10.129.10">
    <property type="entry name" value="Hotdog Thioesterase"/>
    <property type="match status" value="1"/>
</dbReference>
<comment type="similarity">
    <text evidence="1">Belongs to the enoyl-CoA hydratase/isomerase family.</text>
</comment>
<proteinExistence type="inferred from homology"/>
<protein>
    <submittedName>
        <fullName evidence="3">MaoC dehydratase-like protein</fullName>
    </submittedName>
</protein>
<organism evidence="3 4">
    <name type="scientific">Tamaricihabitans halophyticus</name>
    <dbReference type="NCBI Taxonomy" id="1262583"/>
    <lineage>
        <taxon>Bacteria</taxon>
        <taxon>Bacillati</taxon>
        <taxon>Actinomycetota</taxon>
        <taxon>Actinomycetes</taxon>
        <taxon>Pseudonocardiales</taxon>
        <taxon>Pseudonocardiaceae</taxon>
        <taxon>Tamaricihabitans</taxon>
    </lineage>
</organism>
<keyword evidence="4" id="KW-1185">Reference proteome</keyword>
<dbReference type="InterPro" id="IPR029069">
    <property type="entry name" value="HotDog_dom_sf"/>
</dbReference>
<evidence type="ECO:0000313" key="3">
    <source>
        <dbReference type="EMBL" id="TCP45745.1"/>
    </source>
</evidence>
<feature type="domain" description="MaoC-like" evidence="2">
    <location>
        <begin position="20"/>
        <end position="112"/>
    </location>
</feature>
<sequence length="141" mass="14741">MNQRLTNLSACPVGTALPELSLALDRTSIVATALASQDFEDVHHDPAKAESRGASDIFLSINATNGFVDRYITDWAGPSARITKVSLRLGAPSFPGDTLRMTGEVTEVAGAAVTVRVLGHNERGVHVTADVTVLAGLAGTE</sequence>
<comment type="caution">
    <text evidence="3">The sequence shown here is derived from an EMBL/GenBank/DDBJ whole genome shotgun (WGS) entry which is preliminary data.</text>
</comment>
<dbReference type="RefSeq" id="WP_243659204.1">
    <property type="nucleotide sequence ID" value="NZ_SLXQ01000015.1"/>
</dbReference>
<dbReference type="Pfam" id="PF01575">
    <property type="entry name" value="MaoC_dehydratas"/>
    <property type="match status" value="1"/>
</dbReference>
<dbReference type="AlphaFoldDB" id="A0A4R2QFG8"/>
<evidence type="ECO:0000259" key="2">
    <source>
        <dbReference type="Pfam" id="PF01575"/>
    </source>
</evidence>
<dbReference type="InterPro" id="IPR002539">
    <property type="entry name" value="MaoC-like_dom"/>
</dbReference>
<gene>
    <name evidence="3" type="ORF">EV191_11525</name>
</gene>
<dbReference type="EMBL" id="SLXQ01000015">
    <property type="protein sequence ID" value="TCP45745.1"/>
    <property type="molecule type" value="Genomic_DNA"/>
</dbReference>
<evidence type="ECO:0000313" key="4">
    <source>
        <dbReference type="Proteomes" id="UP000294911"/>
    </source>
</evidence>
<evidence type="ECO:0000256" key="1">
    <source>
        <dbReference type="ARBA" id="ARBA00005254"/>
    </source>
</evidence>
<name>A0A4R2QFG8_9PSEU</name>
<dbReference type="Proteomes" id="UP000294911">
    <property type="component" value="Unassembled WGS sequence"/>
</dbReference>